<sequence>MAALLAKATAMALAQHPVVNTTRKDGKSFTYYSSINIAIAVAINVWCVIDFLLLDLYLLSQKWKELVEKAQAKQLQPHEYNSGTFTLSKLGMFGVDRFDALLPLGQGDIMATRASKPTAIIGEYQLLLKELILTDMALARFCKDWLETVWRCHW</sequence>
<dbReference type="Proteomes" id="UP000593564">
    <property type="component" value="Unassembled WGS sequence"/>
</dbReference>
<organism evidence="3 4">
    <name type="scientific">Camellia sinensis</name>
    <name type="common">Tea plant</name>
    <name type="synonym">Thea sinensis</name>
    <dbReference type="NCBI Taxonomy" id="4442"/>
    <lineage>
        <taxon>Eukaryota</taxon>
        <taxon>Viridiplantae</taxon>
        <taxon>Streptophyta</taxon>
        <taxon>Embryophyta</taxon>
        <taxon>Tracheophyta</taxon>
        <taxon>Spermatophyta</taxon>
        <taxon>Magnoliopsida</taxon>
        <taxon>eudicotyledons</taxon>
        <taxon>Gunneridae</taxon>
        <taxon>Pentapetalae</taxon>
        <taxon>asterids</taxon>
        <taxon>Ericales</taxon>
        <taxon>Theaceae</taxon>
        <taxon>Camellia</taxon>
    </lineage>
</organism>
<dbReference type="Pfam" id="PF00198">
    <property type="entry name" value="2-oxoacid_dh"/>
    <property type="match status" value="1"/>
</dbReference>
<comment type="caution">
    <text evidence="3">The sequence shown here is derived from an EMBL/GenBank/DDBJ whole genome shotgun (WGS) entry which is preliminary data.</text>
</comment>
<evidence type="ECO:0000256" key="1">
    <source>
        <dbReference type="SAM" id="Phobius"/>
    </source>
</evidence>
<keyword evidence="1" id="KW-0812">Transmembrane</keyword>
<keyword evidence="4" id="KW-1185">Reference proteome</keyword>
<dbReference type="GO" id="GO:0006086">
    <property type="term" value="P:pyruvate decarboxylation to acetyl-CoA"/>
    <property type="evidence" value="ECO:0007669"/>
    <property type="project" value="InterPro"/>
</dbReference>
<gene>
    <name evidence="3" type="ORF">HYC85_017099</name>
</gene>
<accession>A0A7J7H3Q6</accession>
<evidence type="ECO:0000259" key="2">
    <source>
        <dbReference type="Pfam" id="PF00198"/>
    </source>
</evidence>
<proteinExistence type="predicted"/>
<name>A0A7J7H3Q6_CAMSI</name>
<dbReference type="EMBL" id="JACBKZ010000007">
    <property type="protein sequence ID" value="KAF5946871.1"/>
    <property type="molecule type" value="Genomic_DNA"/>
</dbReference>
<reference evidence="4" key="1">
    <citation type="journal article" date="2020" name="Nat. Commun.">
        <title>Genome assembly of wild tea tree DASZ reveals pedigree and selection history of tea varieties.</title>
        <authorList>
            <person name="Zhang W."/>
            <person name="Zhang Y."/>
            <person name="Qiu H."/>
            <person name="Guo Y."/>
            <person name="Wan H."/>
            <person name="Zhang X."/>
            <person name="Scossa F."/>
            <person name="Alseekh S."/>
            <person name="Zhang Q."/>
            <person name="Wang P."/>
            <person name="Xu L."/>
            <person name="Schmidt M.H."/>
            <person name="Jia X."/>
            <person name="Li D."/>
            <person name="Zhu A."/>
            <person name="Guo F."/>
            <person name="Chen W."/>
            <person name="Ni D."/>
            <person name="Usadel B."/>
            <person name="Fernie A.R."/>
            <person name="Wen W."/>
        </authorList>
    </citation>
    <scope>NUCLEOTIDE SEQUENCE [LARGE SCALE GENOMIC DNA]</scope>
    <source>
        <strain evidence="4">cv. G240</strain>
    </source>
</reference>
<dbReference type="Gene3D" id="3.30.559.10">
    <property type="entry name" value="Chloramphenicol acetyltransferase-like domain"/>
    <property type="match status" value="1"/>
</dbReference>
<dbReference type="PANTHER" id="PTHR23151">
    <property type="entry name" value="DIHYDROLIPOAMIDE ACETYL/SUCCINYL-TRANSFERASE-RELATED"/>
    <property type="match status" value="1"/>
</dbReference>
<dbReference type="PANTHER" id="PTHR23151:SF83">
    <property type="entry name" value="DIHYDROLIPOYLLYSINE-RESIDUE ACETYLTRANSFERASE COMPONENT 4 OF PYRUVATE DEHYDROGENASE COMPLEX, CHLOROPLASTIC"/>
    <property type="match status" value="1"/>
</dbReference>
<feature type="transmembrane region" description="Helical" evidence="1">
    <location>
        <begin position="30"/>
        <end position="54"/>
    </location>
</feature>
<evidence type="ECO:0000313" key="3">
    <source>
        <dbReference type="EMBL" id="KAF5946871.1"/>
    </source>
</evidence>
<feature type="domain" description="2-oxoacid dehydrogenase acyltransferase catalytic" evidence="2">
    <location>
        <begin position="2"/>
        <end position="126"/>
    </location>
</feature>
<dbReference type="AlphaFoldDB" id="A0A7J7H3Q6"/>
<reference evidence="3 4" key="2">
    <citation type="submission" date="2020-07" db="EMBL/GenBank/DDBJ databases">
        <title>Genome assembly of wild tea tree DASZ reveals pedigree and selection history of tea varieties.</title>
        <authorList>
            <person name="Zhang W."/>
        </authorList>
    </citation>
    <scope>NUCLEOTIDE SEQUENCE [LARGE SCALE GENOMIC DNA]</scope>
    <source>
        <strain evidence="4">cv. G240</strain>
        <tissue evidence="3">Leaf</tissue>
    </source>
</reference>
<dbReference type="InterPro" id="IPR001078">
    <property type="entry name" value="2-oxoacid_DH_actylTfrase"/>
</dbReference>
<keyword evidence="1" id="KW-0472">Membrane</keyword>
<dbReference type="InterPro" id="IPR023213">
    <property type="entry name" value="CAT-like_dom_sf"/>
</dbReference>
<evidence type="ECO:0000313" key="4">
    <source>
        <dbReference type="Proteomes" id="UP000593564"/>
    </source>
</evidence>
<dbReference type="GO" id="GO:0045254">
    <property type="term" value="C:pyruvate dehydrogenase complex"/>
    <property type="evidence" value="ECO:0007669"/>
    <property type="project" value="InterPro"/>
</dbReference>
<dbReference type="GO" id="GO:0009534">
    <property type="term" value="C:chloroplast thylakoid"/>
    <property type="evidence" value="ECO:0007669"/>
    <property type="project" value="TreeGrafter"/>
</dbReference>
<dbReference type="GO" id="GO:0009941">
    <property type="term" value="C:chloroplast envelope"/>
    <property type="evidence" value="ECO:0007669"/>
    <property type="project" value="TreeGrafter"/>
</dbReference>
<dbReference type="InterPro" id="IPR045257">
    <property type="entry name" value="E2/Pdx1"/>
</dbReference>
<protein>
    <recommendedName>
        <fullName evidence="2">2-oxoacid dehydrogenase acyltransferase catalytic domain-containing protein</fullName>
    </recommendedName>
</protein>
<dbReference type="SUPFAM" id="SSF52777">
    <property type="entry name" value="CoA-dependent acyltransferases"/>
    <property type="match status" value="1"/>
</dbReference>
<dbReference type="GO" id="GO:0004742">
    <property type="term" value="F:dihydrolipoyllysine-residue acetyltransferase activity"/>
    <property type="evidence" value="ECO:0007669"/>
    <property type="project" value="TreeGrafter"/>
</dbReference>
<keyword evidence="1" id="KW-1133">Transmembrane helix</keyword>